<dbReference type="PROSITE" id="PS00108">
    <property type="entry name" value="PROTEIN_KINASE_ST"/>
    <property type="match status" value="1"/>
</dbReference>
<dbReference type="InterPro" id="IPR000719">
    <property type="entry name" value="Prot_kinase_dom"/>
</dbReference>
<keyword evidence="3 8" id="KW-0418">Kinase</keyword>
<keyword evidence="6" id="KW-0175">Coiled coil</keyword>
<dbReference type="SUPFAM" id="SSF48452">
    <property type="entry name" value="TPR-like"/>
    <property type="match status" value="2"/>
</dbReference>
<protein>
    <submittedName>
        <fullName evidence="8">Serine/threonine protein kinase</fullName>
    </submittedName>
</protein>
<dbReference type="InterPro" id="IPR011009">
    <property type="entry name" value="Kinase-like_dom_sf"/>
</dbReference>
<dbReference type="AlphaFoldDB" id="A0A059FR55"/>
<dbReference type="PROSITE" id="PS50011">
    <property type="entry name" value="PROTEIN_KINASE_DOM"/>
    <property type="match status" value="1"/>
</dbReference>
<dbReference type="PATRIC" id="fig|1280951.3.peg.2083"/>
<organism evidence="8 9">
    <name type="scientific">Hyphomonas hirschiana VP5</name>
    <dbReference type="NCBI Taxonomy" id="1280951"/>
    <lineage>
        <taxon>Bacteria</taxon>
        <taxon>Pseudomonadati</taxon>
        <taxon>Pseudomonadota</taxon>
        <taxon>Alphaproteobacteria</taxon>
        <taxon>Hyphomonadales</taxon>
        <taxon>Hyphomonadaceae</taxon>
        <taxon>Hyphomonas</taxon>
    </lineage>
</organism>
<feature type="domain" description="Protein kinase" evidence="7">
    <location>
        <begin position="92"/>
        <end position="350"/>
    </location>
</feature>
<dbReference type="SMART" id="SM00220">
    <property type="entry name" value="S_TKc"/>
    <property type="match status" value="1"/>
</dbReference>
<name>A0A059FR55_9PROT</name>
<dbReference type="PANTHER" id="PTHR43289:SF34">
    <property type="entry name" value="SERINE_THREONINE-PROTEIN KINASE YBDM-RELATED"/>
    <property type="match status" value="1"/>
</dbReference>
<dbReference type="Pfam" id="PF13424">
    <property type="entry name" value="TPR_12"/>
    <property type="match status" value="1"/>
</dbReference>
<dbReference type="Gene3D" id="1.25.40.10">
    <property type="entry name" value="Tetratricopeptide repeat domain"/>
    <property type="match status" value="3"/>
</dbReference>
<dbReference type="Proteomes" id="UP000025061">
    <property type="component" value="Unassembled WGS sequence"/>
</dbReference>
<proteinExistence type="predicted"/>
<dbReference type="PANTHER" id="PTHR43289">
    <property type="entry name" value="MITOGEN-ACTIVATED PROTEIN KINASE KINASE KINASE 20-RELATED"/>
    <property type="match status" value="1"/>
</dbReference>
<keyword evidence="1" id="KW-0808">Transferase</keyword>
<evidence type="ECO:0000256" key="2">
    <source>
        <dbReference type="ARBA" id="ARBA00022741"/>
    </source>
</evidence>
<dbReference type="Pfam" id="PF00069">
    <property type="entry name" value="Pkinase"/>
    <property type="match status" value="1"/>
</dbReference>
<dbReference type="Gene3D" id="1.10.510.10">
    <property type="entry name" value="Transferase(Phosphotransferase) domain 1"/>
    <property type="match status" value="1"/>
</dbReference>
<feature type="coiled-coil region" evidence="6">
    <location>
        <begin position="693"/>
        <end position="720"/>
    </location>
</feature>
<gene>
    <name evidence="8" type="ORF">HHI_10339</name>
</gene>
<evidence type="ECO:0000256" key="5">
    <source>
        <dbReference type="PROSITE-ProRule" id="PRU10141"/>
    </source>
</evidence>
<dbReference type="SMART" id="SM00028">
    <property type="entry name" value="TPR"/>
    <property type="match status" value="4"/>
</dbReference>
<dbReference type="SUPFAM" id="SSF56112">
    <property type="entry name" value="Protein kinase-like (PK-like)"/>
    <property type="match status" value="1"/>
</dbReference>
<dbReference type="GO" id="GO:0005524">
    <property type="term" value="F:ATP binding"/>
    <property type="evidence" value="ECO:0007669"/>
    <property type="project" value="UniProtKB-UniRule"/>
</dbReference>
<evidence type="ECO:0000313" key="9">
    <source>
        <dbReference type="Proteomes" id="UP000025061"/>
    </source>
</evidence>
<feature type="binding site" evidence="5">
    <location>
        <position position="123"/>
    </location>
    <ligand>
        <name>ATP</name>
        <dbReference type="ChEBI" id="CHEBI:30616"/>
    </ligand>
</feature>
<evidence type="ECO:0000256" key="4">
    <source>
        <dbReference type="ARBA" id="ARBA00022840"/>
    </source>
</evidence>
<dbReference type="InterPro" id="IPR019734">
    <property type="entry name" value="TPR_rpt"/>
</dbReference>
<dbReference type="InterPro" id="IPR011990">
    <property type="entry name" value="TPR-like_helical_dom_sf"/>
</dbReference>
<evidence type="ECO:0000313" key="8">
    <source>
        <dbReference type="EMBL" id="KCZ93077.1"/>
    </source>
</evidence>
<keyword evidence="2 5" id="KW-0547">Nucleotide-binding</keyword>
<dbReference type="CDD" id="cd14014">
    <property type="entry name" value="STKc_PknB_like"/>
    <property type="match status" value="1"/>
</dbReference>
<comment type="caution">
    <text evidence="8">The sequence shown here is derived from an EMBL/GenBank/DDBJ whole genome shotgun (WGS) entry which is preliminary data.</text>
</comment>
<evidence type="ECO:0000256" key="3">
    <source>
        <dbReference type="ARBA" id="ARBA00022777"/>
    </source>
</evidence>
<evidence type="ECO:0000256" key="6">
    <source>
        <dbReference type="SAM" id="Coils"/>
    </source>
</evidence>
<sequence length="828" mass="89972">MKHIEAIWDRLDAAFAAALDLPPESRQPWLEETLSDDPETLQAIKALLEVETESAEQFDRLEDIRDRLLAELSGTSKEASEGLQVGAVCGAWKVAGRLGDGGSSVVYEVERADGRYEQRCALKVIRSDHAGRSTDGFLRERRILSALDHPGIVRILDAGETETGAPWLVMDLVRGRNIADHCRHAGLSLNERLRLVMEVAEALQSAHSRLIIHRDIKPDNIVVSKDGRPRLLDFGVASLMNGEDNRSAPAAMTPNYASPEQRFFQEVTTASDIYQLGRVLHEVCEPCHPLRPQVQAVIDEATHQEPGARYQTAAGFAEDLRRVIAGDPPLARPETPMEMVRRLIWRHKALTGLAAVLVLSVGAWVVTLNVHARQLDEQRSLALAAADRAERGRTVLLDLFRRMDPIQTDGSASLPGGIQDIVGPVLANVREQLSDDSPLQAELLAWAASLSERAADEDQARIYLTEAIDLLDQAGSADTSIHADLIAYRGTLSIGVGDYASGEADIFKALAVARRAPVDDRFALSVIVRAALSRNGQWAEQALLFEEALSRLGAGAANSEIEVRSGLGRAYLELGRMDEGKRQVDMALVRAEAVYGSDHPRLALPLSVKGQYLRRQGDMEAAIEAGRRAYELSRAAFGAGYKSTLSHQNNLALALADAGQLDEAATLLLGLAETYARLDSDSSLRAGEAFQNLATIQMRAGRYEDALNSLERAATSLNESLPGDAPRRYFPALTSSEALLELGRFDQAKVQAEAAFNGLSATLPAGHFAIEIARCRVGIALIGQGLRDQGEPLVLRALDGLSNSAAVPQRHYTSCAEAELEGRLRTTP</sequence>
<dbReference type="GO" id="GO:0004674">
    <property type="term" value="F:protein serine/threonine kinase activity"/>
    <property type="evidence" value="ECO:0007669"/>
    <property type="project" value="UniProtKB-KW"/>
</dbReference>
<keyword evidence="4 5" id="KW-0067">ATP-binding</keyword>
<dbReference type="EMBL" id="ARYI01000008">
    <property type="protein sequence ID" value="KCZ93077.1"/>
    <property type="molecule type" value="Genomic_DNA"/>
</dbReference>
<keyword evidence="9" id="KW-1185">Reference proteome</keyword>
<reference evidence="8 9" key="1">
    <citation type="submission" date="2013-04" db="EMBL/GenBank/DDBJ databases">
        <title>Hyphomonas hirschiana VP5 Genome Sequencing.</title>
        <authorList>
            <person name="Lai Q."/>
            <person name="Shao Z."/>
        </authorList>
    </citation>
    <scope>NUCLEOTIDE SEQUENCE [LARGE SCALE GENOMIC DNA]</scope>
    <source>
        <strain evidence="8 9">VP5</strain>
    </source>
</reference>
<dbReference type="InterPro" id="IPR017441">
    <property type="entry name" value="Protein_kinase_ATP_BS"/>
</dbReference>
<dbReference type="PROSITE" id="PS00107">
    <property type="entry name" value="PROTEIN_KINASE_ATP"/>
    <property type="match status" value="1"/>
</dbReference>
<dbReference type="Gene3D" id="3.30.200.20">
    <property type="entry name" value="Phosphorylase Kinase, domain 1"/>
    <property type="match status" value="1"/>
</dbReference>
<keyword evidence="8" id="KW-0723">Serine/threonine-protein kinase</keyword>
<dbReference type="RefSeq" id="WP_011646510.1">
    <property type="nucleotide sequence ID" value="NZ_ARYI01000008.1"/>
</dbReference>
<evidence type="ECO:0000256" key="1">
    <source>
        <dbReference type="ARBA" id="ARBA00022679"/>
    </source>
</evidence>
<dbReference type="OrthoDB" id="9801841at2"/>
<dbReference type="InterPro" id="IPR008271">
    <property type="entry name" value="Ser/Thr_kinase_AS"/>
</dbReference>
<evidence type="ECO:0000259" key="7">
    <source>
        <dbReference type="PROSITE" id="PS50011"/>
    </source>
</evidence>
<dbReference type="Pfam" id="PF13374">
    <property type="entry name" value="TPR_10"/>
    <property type="match status" value="1"/>
</dbReference>
<accession>A0A059FR55</accession>